<gene>
    <name evidence="2" type="ORF">N0V83_003361</name>
</gene>
<dbReference type="SUPFAM" id="SSF51556">
    <property type="entry name" value="Metallo-dependent hydrolases"/>
    <property type="match status" value="1"/>
</dbReference>
<dbReference type="PROSITE" id="PS50405">
    <property type="entry name" value="GST_CTER"/>
    <property type="match status" value="1"/>
</dbReference>
<dbReference type="InterPro" id="IPR036249">
    <property type="entry name" value="Thioredoxin-like_sf"/>
</dbReference>
<accession>A0A9W8YBA4</accession>
<keyword evidence="3" id="KW-1185">Reference proteome</keyword>
<dbReference type="Pfam" id="PF01979">
    <property type="entry name" value="Amidohydro_1"/>
    <property type="match status" value="1"/>
</dbReference>
<dbReference type="GO" id="GO:0004364">
    <property type="term" value="F:glutathione transferase activity"/>
    <property type="evidence" value="ECO:0007669"/>
    <property type="project" value="InterPro"/>
</dbReference>
<dbReference type="InterPro" id="IPR011059">
    <property type="entry name" value="Metal-dep_hydrolase_composite"/>
</dbReference>
<dbReference type="InterPro" id="IPR016639">
    <property type="entry name" value="GST_Omega/GSH"/>
</dbReference>
<dbReference type="GO" id="GO:0005737">
    <property type="term" value="C:cytoplasm"/>
    <property type="evidence" value="ECO:0007669"/>
    <property type="project" value="TreeGrafter"/>
</dbReference>
<dbReference type="Gene3D" id="3.40.50.10910">
    <property type="entry name" value="Amidohydrolase"/>
    <property type="match status" value="1"/>
</dbReference>
<dbReference type="InterPro" id="IPR004045">
    <property type="entry name" value="Glutathione_S-Trfase_N"/>
</dbReference>
<dbReference type="InterPro" id="IPR010987">
    <property type="entry name" value="Glutathione-S-Trfase_C-like"/>
</dbReference>
<dbReference type="Gene3D" id="1.20.58.520">
    <property type="entry name" value="Amidohydrolase"/>
    <property type="match status" value="1"/>
</dbReference>
<dbReference type="SFLD" id="SFLDG01206">
    <property type="entry name" value="Xi.1"/>
    <property type="match status" value="1"/>
</dbReference>
<dbReference type="SUPFAM" id="SSF52833">
    <property type="entry name" value="Thioredoxin-like"/>
    <property type="match status" value="1"/>
</dbReference>
<evidence type="ECO:0000313" key="3">
    <source>
        <dbReference type="Proteomes" id="UP001140560"/>
    </source>
</evidence>
<dbReference type="InterPro" id="IPR036282">
    <property type="entry name" value="Glutathione-S-Trfase_C_sf"/>
</dbReference>
<evidence type="ECO:0000259" key="1">
    <source>
        <dbReference type="PROSITE" id="PS50405"/>
    </source>
</evidence>
<dbReference type="PANTHER" id="PTHR32419:SF25">
    <property type="entry name" value="GLUTATHIONE S-TRANSFERASE (EUROFUNG)"/>
    <property type="match status" value="1"/>
</dbReference>
<dbReference type="Proteomes" id="UP001140560">
    <property type="component" value="Unassembled WGS sequence"/>
</dbReference>
<dbReference type="SFLD" id="SFLDG01148">
    <property type="entry name" value="Xi_(cytGST)"/>
    <property type="match status" value="1"/>
</dbReference>
<dbReference type="Gene3D" id="3.30.110.90">
    <property type="entry name" value="Amidohydrolase"/>
    <property type="match status" value="1"/>
</dbReference>
<dbReference type="Gene3D" id="1.20.1050.10">
    <property type="match status" value="1"/>
</dbReference>
<dbReference type="SFLD" id="SFLDS00019">
    <property type="entry name" value="Glutathione_Transferase_(cytos"/>
    <property type="match status" value="1"/>
</dbReference>
<dbReference type="Pfam" id="PF13410">
    <property type="entry name" value="GST_C_2"/>
    <property type="match status" value="1"/>
</dbReference>
<comment type="caution">
    <text evidence="2">The sequence shown here is derived from an EMBL/GenBank/DDBJ whole genome shotgun (WGS) entry which is preliminary data.</text>
</comment>
<dbReference type="Pfam" id="PF13409">
    <property type="entry name" value="GST_N_2"/>
    <property type="match status" value="1"/>
</dbReference>
<dbReference type="CDD" id="cd03190">
    <property type="entry name" value="GST_C_Omega_like"/>
    <property type="match status" value="1"/>
</dbReference>
<dbReference type="Gene3D" id="3.40.30.10">
    <property type="entry name" value="Glutaredoxin"/>
    <property type="match status" value="1"/>
</dbReference>
<dbReference type="SUPFAM" id="SSF51338">
    <property type="entry name" value="Composite domain of metallo-dependent hydrolases"/>
    <property type="match status" value="1"/>
</dbReference>
<dbReference type="PANTHER" id="PTHR32419">
    <property type="entry name" value="GLUTATHIONYL-HYDROQUINONE REDUCTASE"/>
    <property type="match status" value="1"/>
</dbReference>
<evidence type="ECO:0000313" key="2">
    <source>
        <dbReference type="EMBL" id="KAJ4373070.1"/>
    </source>
</evidence>
<organism evidence="2 3">
    <name type="scientific">Neocucurbitaria cava</name>
    <dbReference type="NCBI Taxonomy" id="798079"/>
    <lineage>
        <taxon>Eukaryota</taxon>
        <taxon>Fungi</taxon>
        <taxon>Dikarya</taxon>
        <taxon>Ascomycota</taxon>
        <taxon>Pezizomycotina</taxon>
        <taxon>Dothideomycetes</taxon>
        <taxon>Pleosporomycetidae</taxon>
        <taxon>Pleosporales</taxon>
        <taxon>Pleosporineae</taxon>
        <taxon>Cucurbitariaceae</taxon>
        <taxon>Neocucurbitaria</taxon>
    </lineage>
</organism>
<dbReference type="AlphaFoldDB" id="A0A9W8YBA4"/>
<sequence length="776" mass="87882">MASFLLRDVRVFTGEQTIEEGYVYVEDGKIKSVGPVSKAPQTASKIYSKPGHTLLPGLIDCHIHADMADPKALPQALRFGVTTVCEMQNELVNVRKLKKQALEPDTASYKTAGQAATIENGWPIPVILAHNDSPEVLAEIAKWPKLSNRENVIEYLEWNTKEMQPDYIKLMHESGTMMGRKLDYPTVELQRTIVSEARARGYLTVAHATSLQDTLDVLEAGVDGLTHSFCDKPPTQEVVDAYKKNNAWLNPTLAAMGSLTTEGKDLQHQFAQDPRVKGLIDEDRVGNMCQCMAFALEHGKVEHAYENVKVLRKAGIDILCGSDSAGPAKGTAFGLSMHHELHLFVHKVGMSPVEALRSATSLVAKRFKFEDRGRLEEGLNADLLLVEGNPLQDIDTTLNIRGVWRDGKLCSAHASKLESGFKKKFFDDARRNISKVRMAESHKREQGEVEGSRLVNDDTHKYSEKDGQFRRKASAFRNFISSDPNSDFPAEKDRYALYIHKGCPWAHRTNIVRSLKGLQDAIQLIEWDISMIHEGKGWGMSGRPGFETEPLYGFTNSRQLYEKADPKYEGRYLVPTLWDKKKETIVNNESSEIIRMFYTDFDSFIPEHLRESTKGDKGIFPSHLRKDIEAMNEWVYDTLNNGVYKCGFATSQEAYEQHVYPVFKSLDRLEEHLGQPGHGPYLFGDFITEADIRLYPTVLRFDVAYFTIFKCNLKMIRYEYPRLHQWLRTLYWDESEVTNGGAFKHTVDFSKYREGSASAIRSKIVPVGPKPDILPL</sequence>
<dbReference type="InterPro" id="IPR040079">
    <property type="entry name" value="Glutathione_S-Trfase"/>
</dbReference>
<dbReference type="GO" id="GO:0016810">
    <property type="term" value="F:hydrolase activity, acting on carbon-nitrogen (but not peptide) bonds"/>
    <property type="evidence" value="ECO:0007669"/>
    <property type="project" value="InterPro"/>
</dbReference>
<reference evidence="2" key="1">
    <citation type="submission" date="2022-10" db="EMBL/GenBank/DDBJ databases">
        <title>Tapping the CABI collections for fungal endophytes: first genome assemblies for Collariella, Neodidymelliopsis, Ascochyta clinopodiicola, Didymella pomorum, Didymosphaeria variabile, Neocosmospora piperis and Neocucurbitaria cava.</title>
        <authorList>
            <person name="Hill R."/>
        </authorList>
    </citation>
    <scope>NUCLEOTIDE SEQUENCE</scope>
    <source>
        <strain evidence="2">IMI 356814</strain>
    </source>
</reference>
<protein>
    <recommendedName>
        <fullName evidence="1">GST C-terminal domain-containing protein</fullName>
    </recommendedName>
</protein>
<name>A0A9W8YBA4_9PLEO</name>
<dbReference type="OrthoDB" id="5595695at2759"/>
<dbReference type="InterPro" id="IPR006680">
    <property type="entry name" value="Amidohydro-rel"/>
</dbReference>
<dbReference type="SUPFAM" id="SSF47616">
    <property type="entry name" value="GST C-terminal domain-like"/>
    <property type="match status" value="1"/>
</dbReference>
<dbReference type="Gene3D" id="2.30.40.10">
    <property type="entry name" value="Urease, subunit C, domain 1"/>
    <property type="match status" value="1"/>
</dbReference>
<dbReference type="InterPro" id="IPR047047">
    <property type="entry name" value="GST_Omega-like_C"/>
</dbReference>
<dbReference type="EMBL" id="JAPEUY010000005">
    <property type="protein sequence ID" value="KAJ4373070.1"/>
    <property type="molecule type" value="Genomic_DNA"/>
</dbReference>
<feature type="domain" description="GST C-terminal" evidence="1">
    <location>
        <begin position="621"/>
        <end position="754"/>
    </location>
</feature>
<dbReference type="InterPro" id="IPR032466">
    <property type="entry name" value="Metal_Hydrolase"/>
</dbReference>
<proteinExistence type="predicted"/>